<comment type="caution">
    <text evidence="2">The sequence shown here is derived from an EMBL/GenBank/DDBJ whole genome shotgun (WGS) entry which is preliminary data.</text>
</comment>
<sequence>MIIATAGAATAAAWTASKLPEEAGPGVGADCTLPGVGRLAGPALAVAPGDDEEEDGIEIDGEQADASSSAPSPASTRAAAGLVVDRLGASIC</sequence>
<dbReference type="EMBL" id="JAEKNR010000110">
    <property type="protein sequence ID" value="MBJ7598462.1"/>
    <property type="molecule type" value="Genomic_DNA"/>
</dbReference>
<proteinExistence type="predicted"/>
<feature type="region of interest" description="Disordered" evidence="1">
    <location>
        <begin position="46"/>
        <end position="77"/>
    </location>
</feature>
<reference evidence="2" key="1">
    <citation type="submission" date="2020-10" db="EMBL/GenBank/DDBJ databases">
        <title>Ca. Dormibacterota MAGs.</title>
        <authorList>
            <person name="Montgomery K."/>
        </authorList>
    </citation>
    <scope>NUCLEOTIDE SEQUENCE [LARGE SCALE GENOMIC DNA]</scope>
    <source>
        <strain evidence="2">SC8812_S17_10</strain>
    </source>
</reference>
<feature type="compositionally biased region" description="Acidic residues" evidence="1">
    <location>
        <begin position="49"/>
        <end position="63"/>
    </location>
</feature>
<dbReference type="RefSeq" id="WP_338201483.1">
    <property type="nucleotide sequence ID" value="NZ_JAEKNR010000110.1"/>
</dbReference>
<organism evidence="2 3">
    <name type="scientific">Candidatus Nephthysia bennettiae</name>
    <dbReference type="NCBI Taxonomy" id="3127016"/>
    <lineage>
        <taxon>Bacteria</taxon>
        <taxon>Bacillati</taxon>
        <taxon>Candidatus Dormiibacterota</taxon>
        <taxon>Candidatus Dormibacteria</taxon>
        <taxon>Candidatus Dormibacterales</taxon>
        <taxon>Candidatus Dormibacteraceae</taxon>
        <taxon>Candidatus Nephthysia</taxon>
    </lineage>
</organism>
<feature type="compositionally biased region" description="Low complexity" evidence="1">
    <location>
        <begin position="64"/>
        <end position="77"/>
    </location>
</feature>
<accession>A0A934NDI3</accession>
<gene>
    <name evidence="2" type="ORF">JF922_10305</name>
</gene>
<protein>
    <submittedName>
        <fullName evidence="2">Uncharacterized protein</fullName>
    </submittedName>
</protein>
<dbReference type="Proteomes" id="UP000612893">
    <property type="component" value="Unassembled WGS sequence"/>
</dbReference>
<evidence type="ECO:0000256" key="1">
    <source>
        <dbReference type="SAM" id="MobiDB-lite"/>
    </source>
</evidence>
<evidence type="ECO:0000313" key="3">
    <source>
        <dbReference type="Proteomes" id="UP000612893"/>
    </source>
</evidence>
<name>A0A934NDI3_9BACT</name>
<keyword evidence="3" id="KW-1185">Reference proteome</keyword>
<evidence type="ECO:0000313" key="2">
    <source>
        <dbReference type="EMBL" id="MBJ7598462.1"/>
    </source>
</evidence>
<dbReference type="AlphaFoldDB" id="A0A934NDI3"/>